<feature type="transmembrane region" description="Helical" evidence="7">
    <location>
        <begin position="395"/>
        <end position="415"/>
    </location>
</feature>
<organism evidence="8 9">
    <name type="scientific">Acetomicrobium hydrogeniformans ATCC BAA-1850</name>
    <dbReference type="NCBI Taxonomy" id="592015"/>
    <lineage>
        <taxon>Bacteria</taxon>
        <taxon>Thermotogati</taxon>
        <taxon>Synergistota</taxon>
        <taxon>Synergistia</taxon>
        <taxon>Synergistales</taxon>
        <taxon>Acetomicrobiaceae</taxon>
        <taxon>Acetomicrobium</taxon>
    </lineage>
</organism>
<proteinExistence type="inferred from homology"/>
<evidence type="ECO:0000256" key="4">
    <source>
        <dbReference type="ARBA" id="ARBA00022692"/>
    </source>
</evidence>
<dbReference type="EMBL" id="ACJX03000001">
    <property type="protein sequence ID" value="KRT34514.1"/>
    <property type="molecule type" value="Genomic_DNA"/>
</dbReference>
<dbReference type="GO" id="GO:0005886">
    <property type="term" value="C:plasma membrane"/>
    <property type="evidence" value="ECO:0007669"/>
    <property type="project" value="TreeGrafter"/>
</dbReference>
<evidence type="ECO:0000256" key="2">
    <source>
        <dbReference type="ARBA" id="ARBA00008821"/>
    </source>
</evidence>
<evidence type="ECO:0000256" key="7">
    <source>
        <dbReference type="SAM" id="Phobius"/>
    </source>
</evidence>
<gene>
    <name evidence="8" type="ORF">HMPREF1705_03363</name>
</gene>
<dbReference type="PANTHER" id="PTHR42810">
    <property type="entry name" value="PURINE PERMEASE C1399.01C-RELATED"/>
    <property type="match status" value="1"/>
</dbReference>
<sequence>MVKIMAYDPEQAVFKQEVEALTKPVLTIDEKPKSVFETLYYALQLTLVDFSPFIWATAFVAMAGLPESVTPSMISYCFIGVFVATMIQTTLGNRLPVVQLPSVPIFINMASIAKTYPYGLTTAWGAAFAGGVIEGLFGASRVLTVLRKFMPPVVVGSVVATIGFVITRISLSWVFAIPDALHLSLGIISFLFALFLRFKLKGLISRGFVLISILIVGIIGGTVLGIFDWGSVARAGWVSLPKLFPFKGYDGATSPLIISFSAILLVLTGYACSMFESIGDYAAVCTAAAEPYKVKHMNRGIAAEGFSCALCSLFGGLPVTSASQNAGIIASTGIASRVVTQTAAFIFLLYGLCPKFTTILAAIPKSVIGGAFIISAGLILLSGINTVMSDIKNNFGNMIVAGVTLGISVMMPYYLNLDRSAWLGTLHPFVKLYLTNNVFLAVTVGIVSNLLINYVFYNKNQ</sequence>
<feature type="transmembrane region" description="Helical" evidence="7">
    <location>
        <begin position="173"/>
        <end position="196"/>
    </location>
</feature>
<keyword evidence="4 7" id="KW-0812">Transmembrane</keyword>
<dbReference type="PANTHER" id="PTHR42810:SF2">
    <property type="entry name" value="PURINE PERMEASE C1399.01C-RELATED"/>
    <property type="match status" value="1"/>
</dbReference>
<dbReference type="InterPro" id="IPR006043">
    <property type="entry name" value="NCS2"/>
</dbReference>
<feature type="transmembrane region" description="Helical" evidence="7">
    <location>
        <begin position="369"/>
        <end position="388"/>
    </location>
</feature>
<feature type="transmembrane region" description="Helical" evidence="7">
    <location>
        <begin position="115"/>
        <end position="137"/>
    </location>
</feature>
<feature type="transmembrane region" description="Helical" evidence="7">
    <location>
        <begin position="73"/>
        <end position="95"/>
    </location>
</feature>
<evidence type="ECO:0000256" key="6">
    <source>
        <dbReference type="ARBA" id="ARBA00023136"/>
    </source>
</evidence>
<dbReference type="STRING" id="592015.HMPREF1705_03363"/>
<dbReference type="Proteomes" id="UP000005273">
    <property type="component" value="Unassembled WGS sequence"/>
</dbReference>
<keyword evidence="9" id="KW-1185">Reference proteome</keyword>
<dbReference type="AlphaFoldDB" id="A0A0T5X8G2"/>
<evidence type="ECO:0000256" key="1">
    <source>
        <dbReference type="ARBA" id="ARBA00004141"/>
    </source>
</evidence>
<keyword evidence="3" id="KW-0813">Transport</keyword>
<evidence type="ECO:0000313" key="9">
    <source>
        <dbReference type="Proteomes" id="UP000005273"/>
    </source>
</evidence>
<feature type="transmembrane region" description="Helical" evidence="7">
    <location>
        <begin position="435"/>
        <end position="457"/>
    </location>
</feature>
<keyword evidence="6 7" id="KW-0472">Membrane</keyword>
<dbReference type="eggNOG" id="COG2233">
    <property type="taxonomic scope" value="Bacteria"/>
</dbReference>
<dbReference type="Pfam" id="PF00860">
    <property type="entry name" value="Xan_ur_permease"/>
    <property type="match status" value="1"/>
</dbReference>
<protein>
    <submittedName>
        <fullName evidence="8">Putative permease</fullName>
    </submittedName>
</protein>
<comment type="similarity">
    <text evidence="2">Belongs to the nucleobase:cation symporter-2 (NCS2) (TC 2.A.40) family.</text>
</comment>
<evidence type="ECO:0000313" key="8">
    <source>
        <dbReference type="EMBL" id="KRT34514.1"/>
    </source>
</evidence>
<comment type="caution">
    <text evidence="8">The sequence shown here is derived from an EMBL/GenBank/DDBJ whole genome shotgun (WGS) entry which is preliminary data.</text>
</comment>
<feature type="transmembrane region" description="Helical" evidence="7">
    <location>
        <begin position="149"/>
        <end position="167"/>
    </location>
</feature>
<feature type="transmembrane region" description="Helical" evidence="7">
    <location>
        <begin position="343"/>
        <end position="363"/>
    </location>
</feature>
<reference evidence="9" key="1">
    <citation type="submission" date="2012-09" db="EMBL/GenBank/DDBJ databases">
        <authorList>
            <person name="Weinstock G."/>
            <person name="Sodergren E."/>
            <person name="Clifton S."/>
            <person name="Fulton L."/>
            <person name="Fulton B."/>
            <person name="Courtney L."/>
            <person name="Fronick C."/>
            <person name="Harrison M."/>
            <person name="Strong C."/>
            <person name="Farmer C."/>
            <person name="Delehaunty K."/>
            <person name="Markovic C."/>
            <person name="Hall O."/>
            <person name="Minx P."/>
            <person name="Tomlinson C."/>
            <person name="Mitreva M."/>
            <person name="Nelson J."/>
            <person name="Hou S."/>
            <person name="Wollam A."/>
            <person name="Pepin K.H."/>
            <person name="Johnson M."/>
            <person name="Bhonagiri V."/>
            <person name="Nash W.E."/>
            <person name="Suruliraj S."/>
            <person name="Warren W."/>
            <person name="Chinwalla A."/>
            <person name="Mardis E.R."/>
            <person name="Wilson R.K."/>
        </authorList>
    </citation>
    <scope>NUCLEOTIDE SEQUENCE [LARGE SCALE GENOMIC DNA]</scope>
    <source>
        <strain evidence="9">OS1</strain>
    </source>
</reference>
<dbReference type="GO" id="GO:0042907">
    <property type="term" value="F:xanthine transmembrane transporter activity"/>
    <property type="evidence" value="ECO:0007669"/>
    <property type="project" value="TreeGrafter"/>
</dbReference>
<accession>A0A0T5X8G2</accession>
<keyword evidence="5 7" id="KW-1133">Transmembrane helix</keyword>
<feature type="transmembrane region" description="Helical" evidence="7">
    <location>
        <begin position="208"/>
        <end position="232"/>
    </location>
</feature>
<comment type="subcellular location">
    <subcellularLocation>
        <location evidence="1">Membrane</location>
        <topology evidence="1">Multi-pass membrane protein</topology>
    </subcellularLocation>
</comment>
<name>A0A0T5X8G2_9BACT</name>
<feature type="transmembrane region" description="Helical" evidence="7">
    <location>
        <begin position="252"/>
        <end position="272"/>
    </location>
</feature>
<feature type="transmembrane region" description="Helical" evidence="7">
    <location>
        <begin position="39"/>
        <end position="61"/>
    </location>
</feature>
<evidence type="ECO:0000256" key="3">
    <source>
        <dbReference type="ARBA" id="ARBA00022448"/>
    </source>
</evidence>
<evidence type="ECO:0000256" key="5">
    <source>
        <dbReference type="ARBA" id="ARBA00022989"/>
    </source>
</evidence>